<dbReference type="RefSeq" id="WP_101261214.1">
    <property type="nucleotide sequence ID" value="NZ_MVDD01000006.1"/>
</dbReference>
<evidence type="ECO:0000313" key="1">
    <source>
        <dbReference type="EMBL" id="PKQ63009.1"/>
    </source>
</evidence>
<keyword evidence="2" id="KW-1185">Reference proteome</keyword>
<organism evidence="1 2">
    <name type="scientific">Labilibaculum filiforme</name>
    <dbReference type="NCBI Taxonomy" id="1940526"/>
    <lineage>
        <taxon>Bacteria</taxon>
        <taxon>Pseudomonadati</taxon>
        <taxon>Bacteroidota</taxon>
        <taxon>Bacteroidia</taxon>
        <taxon>Marinilabiliales</taxon>
        <taxon>Marinifilaceae</taxon>
        <taxon>Labilibaculum</taxon>
    </lineage>
</organism>
<proteinExistence type="predicted"/>
<accession>A0A2N3HY77</accession>
<evidence type="ECO:0000313" key="2">
    <source>
        <dbReference type="Proteomes" id="UP000233535"/>
    </source>
</evidence>
<reference evidence="1 2" key="1">
    <citation type="journal article" date="2017" name="Front. Microbiol.">
        <title>Labilibaculum manganireducens gen. nov., sp. nov. and Labilibaculum filiforme sp. nov., Novel Bacteroidetes Isolated from Subsurface Sediments of the Baltic Sea.</title>
        <authorList>
            <person name="Vandieken V."/>
            <person name="Marshall I.P."/>
            <person name="Niemann H."/>
            <person name="Engelen B."/>
            <person name="Cypionka H."/>
        </authorList>
    </citation>
    <scope>NUCLEOTIDE SEQUENCE [LARGE SCALE GENOMIC DNA]</scope>
    <source>
        <strain evidence="1 2">59.16B</strain>
    </source>
</reference>
<dbReference type="Proteomes" id="UP000233535">
    <property type="component" value="Unassembled WGS sequence"/>
</dbReference>
<sequence length="75" mass="8712">MKLIFNKENDNISIQLIKGTTTIDFTYVDMIKELLTDPKIEDSTFEGDISDEEKDRINEMLKKVQDSIVVDDIEE</sequence>
<dbReference type="AlphaFoldDB" id="A0A2N3HY77"/>
<comment type="caution">
    <text evidence="1">The sequence shown here is derived from an EMBL/GenBank/DDBJ whole genome shotgun (WGS) entry which is preliminary data.</text>
</comment>
<gene>
    <name evidence="1" type="ORF">BZG02_09555</name>
</gene>
<name>A0A2N3HY77_9BACT</name>
<protein>
    <submittedName>
        <fullName evidence="1">Uncharacterized protein</fullName>
    </submittedName>
</protein>
<dbReference type="EMBL" id="MVDD01000006">
    <property type="protein sequence ID" value="PKQ63009.1"/>
    <property type="molecule type" value="Genomic_DNA"/>
</dbReference>
<dbReference type="OrthoDB" id="1452236at2"/>